<evidence type="ECO:0000256" key="2">
    <source>
        <dbReference type="PIRSR" id="PIRSR640198-2"/>
    </source>
</evidence>
<dbReference type="InterPro" id="IPR036597">
    <property type="entry name" value="Fido-like_dom_sf"/>
</dbReference>
<dbReference type="Pfam" id="PF02661">
    <property type="entry name" value="Fic"/>
    <property type="match status" value="1"/>
</dbReference>
<dbReference type="PANTHER" id="PTHR13504">
    <property type="entry name" value="FIDO DOMAIN-CONTAINING PROTEIN DDB_G0283145"/>
    <property type="match status" value="1"/>
</dbReference>
<name>A0A9D2AAH3_9BACT</name>
<feature type="binding site" evidence="2">
    <location>
        <begin position="183"/>
        <end position="190"/>
    </location>
    <ligand>
        <name>ATP</name>
        <dbReference type="ChEBI" id="CHEBI:30616"/>
    </ligand>
</feature>
<dbReference type="SUPFAM" id="SSF140931">
    <property type="entry name" value="Fic-like"/>
    <property type="match status" value="1"/>
</dbReference>
<feature type="site" description="Important for autoinhibition of adenylyltransferase activity" evidence="3">
    <location>
        <position position="49"/>
    </location>
</feature>
<feature type="binding site" evidence="2">
    <location>
        <begin position="217"/>
        <end position="218"/>
    </location>
    <ligand>
        <name>ATP</name>
        <dbReference type="ChEBI" id="CHEBI:30616"/>
    </ligand>
</feature>
<dbReference type="InterPro" id="IPR040198">
    <property type="entry name" value="Fido_containing"/>
</dbReference>
<dbReference type="Proteomes" id="UP000824202">
    <property type="component" value="Unassembled WGS sequence"/>
</dbReference>
<dbReference type="GO" id="GO:0005524">
    <property type="term" value="F:ATP binding"/>
    <property type="evidence" value="ECO:0007669"/>
    <property type="project" value="UniProtKB-KW"/>
</dbReference>
<dbReference type="PANTHER" id="PTHR13504:SF38">
    <property type="entry name" value="FIDO DOMAIN-CONTAINING PROTEIN"/>
    <property type="match status" value="1"/>
</dbReference>
<evidence type="ECO:0000256" key="1">
    <source>
        <dbReference type="PIRSR" id="PIRSR640198-1"/>
    </source>
</evidence>
<accession>A0A9D2AAH3</accession>
<gene>
    <name evidence="5" type="ORF">H9863_00595</name>
</gene>
<feature type="active site" evidence="1">
    <location>
        <position position="179"/>
    </location>
</feature>
<dbReference type="AlphaFoldDB" id="A0A9D2AAH3"/>
<dbReference type="PROSITE" id="PS51459">
    <property type="entry name" value="FIDO"/>
    <property type="match status" value="1"/>
</dbReference>
<evidence type="ECO:0000313" key="6">
    <source>
        <dbReference type="Proteomes" id="UP000824202"/>
    </source>
</evidence>
<reference evidence="5" key="1">
    <citation type="journal article" date="2021" name="PeerJ">
        <title>Extensive microbial diversity within the chicken gut microbiome revealed by metagenomics and culture.</title>
        <authorList>
            <person name="Gilroy R."/>
            <person name="Ravi A."/>
            <person name="Getino M."/>
            <person name="Pursley I."/>
            <person name="Horton D.L."/>
            <person name="Alikhan N.F."/>
            <person name="Baker D."/>
            <person name="Gharbi K."/>
            <person name="Hall N."/>
            <person name="Watson M."/>
            <person name="Adriaenssens E.M."/>
            <person name="Foster-Nyarko E."/>
            <person name="Jarju S."/>
            <person name="Secka A."/>
            <person name="Antonio M."/>
            <person name="Oren A."/>
            <person name="Chaudhuri R.R."/>
            <person name="La Ragione R."/>
            <person name="Hildebrand F."/>
            <person name="Pallen M.J."/>
        </authorList>
    </citation>
    <scope>NUCLEOTIDE SEQUENCE</scope>
    <source>
        <strain evidence="5">23274</strain>
    </source>
</reference>
<evidence type="ECO:0000313" key="5">
    <source>
        <dbReference type="EMBL" id="HIX02603.1"/>
    </source>
</evidence>
<dbReference type="EMBL" id="DXFT01000011">
    <property type="protein sequence ID" value="HIX02603.1"/>
    <property type="molecule type" value="Genomic_DNA"/>
</dbReference>
<dbReference type="InterPro" id="IPR003812">
    <property type="entry name" value="Fido"/>
</dbReference>
<keyword evidence="2" id="KW-0067">ATP-binding</keyword>
<protein>
    <submittedName>
        <fullName evidence="5">Fic family protein</fullName>
    </submittedName>
</protein>
<organism evidence="5 6">
    <name type="scientific">Candidatus Odoribacter faecigallinarum</name>
    <dbReference type="NCBI Taxonomy" id="2838706"/>
    <lineage>
        <taxon>Bacteria</taxon>
        <taxon>Pseudomonadati</taxon>
        <taxon>Bacteroidota</taxon>
        <taxon>Bacteroidia</taxon>
        <taxon>Bacteroidales</taxon>
        <taxon>Odoribacteraceae</taxon>
        <taxon>Odoribacter</taxon>
    </lineage>
</organism>
<proteinExistence type="predicted"/>
<reference evidence="5" key="2">
    <citation type="submission" date="2021-04" db="EMBL/GenBank/DDBJ databases">
        <authorList>
            <person name="Gilroy R."/>
        </authorList>
    </citation>
    <scope>NUCLEOTIDE SEQUENCE</scope>
    <source>
        <strain evidence="5">23274</strain>
    </source>
</reference>
<sequence>MGNDIITLLQECDTLKARLSEMRPLPAKALEKIQNALNIEYTYESNRIEGNTLTLSETALVVNEGITISGKSMREHLEAVNHAEAVDYIRELAQKEVEISERVIKDIHALILHGINRENAGRYRSVPVMMAGSTDTPPQPYLIEKQMEDFIIQFREMEVKGTHPILIATYLHDELARIHPFIDGNGRTSRLLMNLYLLQHGFIIVNLKGSNEARRMYYNALETSHTQKRPESFQKLVAESEKASLKRYLSILGAPGFEK</sequence>
<evidence type="ECO:0000259" key="4">
    <source>
        <dbReference type="PROSITE" id="PS51459"/>
    </source>
</evidence>
<evidence type="ECO:0000256" key="3">
    <source>
        <dbReference type="PIRSR" id="PIRSR640198-3"/>
    </source>
</evidence>
<feature type="domain" description="Fido" evidence="4">
    <location>
        <begin position="99"/>
        <end position="239"/>
    </location>
</feature>
<keyword evidence="2" id="KW-0547">Nucleotide-binding</keyword>
<comment type="caution">
    <text evidence="5">The sequence shown here is derived from an EMBL/GenBank/DDBJ whole genome shotgun (WGS) entry which is preliminary data.</text>
</comment>
<dbReference type="Gene3D" id="1.10.3290.10">
    <property type="entry name" value="Fido-like domain"/>
    <property type="match status" value="1"/>
</dbReference>